<proteinExistence type="predicted"/>
<organism evidence="2 3">
    <name type="scientific">Podospora australis</name>
    <dbReference type="NCBI Taxonomy" id="1536484"/>
    <lineage>
        <taxon>Eukaryota</taxon>
        <taxon>Fungi</taxon>
        <taxon>Dikarya</taxon>
        <taxon>Ascomycota</taxon>
        <taxon>Pezizomycotina</taxon>
        <taxon>Sordariomycetes</taxon>
        <taxon>Sordariomycetidae</taxon>
        <taxon>Sordariales</taxon>
        <taxon>Podosporaceae</taxon>
        <taxon>Podospora</taxon>
    </lineage>
</organism>
<dbReference type="EMBL" id="MU864589">
    <property type="protein sequence ID" value="KAK4182985.1"/>
    <property type="molecule type" value="Genomic_DNA"/>
</dbReference>
<gene>
    <name evidence="2" type="ORF">QBC35DRAFT_526383</name>
</gene>
<feature type="compositionally biased region" description="Polar residues" evidence="1">
    <location>
        <begin position="173"/>
        <end position="190"/>
    </location>
</feature>
<reference evidence="2" key="2">
    <citation type="submission" date="2023-05" db="EMBL/GenBank/DDBJ databases">
        <authorList>
            <consortium name="Lawrence Berkeley National Laboratory"/>
            <person name="Steindorff A."/>
            <person name="Hensen N."/>
            <person name="Bonometti L."/>
            <person name="Westerberg I."/>
            <person name="Brannstrom I.O."/>
            <person name="Guillou S."/>
            <person name="Cros-Aarteil S."/>
            <person name="Calhoun S."/>
            <person name="Haridas S."/>
            <person name="Kuo A."/>
            <person name="Mondo S."/>
            <person name="Pangilinan J."/>
            <person name="Riley R."/>
            <person name="Labutti K."/>
            <person name="Andreopoulos B."/>
            <person name="Lipzen A."/>
            <person name="Chen C."/>
            <person name="Yanf M."/>
            <person name="Daum C."/>
            <person name="Ng V."/>
            <person name="Clum A."/>
            <person name="Ohm R."/>
            <person name="Martin F."/>
            <person name="Silar P."/>
            <person name="Natvig D."/>
            <person name="Lalanne C."/>
            <person name="Gautier V."/>
            <person name="Ament-Velasquez S.L."/>
            <person name="Kruys A."/>
            <person name="Hutchinson M.I."/>
            <person name="Powell A.J."/>
            <person name="Barry K."/>
            <person name="Miller A.N."/>
            <person name="Grigoriev I.V."/>
            <person name="Debuchy R."/>
            <person name="Gladieux P."/>
            <person name="Thoren M.H."/>
            <person name="Johannesson H."/>
        </authorList>
    </citation>
    <scope>NUCLEOTIDE SEQUENCE</scope>
    <source>
        <strain evidence="2">PSN309</strain>
    </source>
</reference>
<sequence>MELARVDALVDSLASAFDTGLELYTTWKQRQETENHYHGHKRAASTGPTKCAVSTSLDISSYRIRSTYQIGFTLIGPDFAAGDDLTRLIERVSRLGEAVNTKQRHPINLNEVYLASEEIRIRSVSALAGQYRRLAIGRLVPQELPIPKTRVASLWDEPDSPTQDQPPQKEFDSQTAIWSTNSEYPTFQSEPPSPPLTPKASKLPMASADPCLSPISDADTTPTQKKRGPLRPKNSVFSMFCPDAMALQVDPSRAIPSRSKCSCGYKWKLPEITDGKDHIPLKDGFRMTRRFLAKSHCDQTRSNTDAPSDGQTKPAYGCVLCTSTGHTDAYTTAEDLANHINAVHGKWQMLHDKDIV</sequence>
<protein>
    <recommendedName>
        <fullName evidence="4">C2H2-type domain-containing protein</fullName>
    </recommendedName>
</protein>
<dbReference type="Proteomes" id="UP001302126">
    <property type="component" value="Unassembled WGS sequence"/>
</dbReference>
<feature type="region of interest" description="Disordered" evidence="1">
    <location>
        <begin position="151"/>
        <end position="231"/>
    </location>
</feature>
<comment type="caution">
    <text evidence="2">The sequence shown here is derived from an EMBL/GenBank/DDBJ whole genome shotgun (WGS) entry which is preliminary data.</text>
</comment>
<keyword evidence="3" id="KW-1185">Reference proteome</keyword>
<evidence type="ECO:0000256" key="1">
    <source>
        <dbReference type="SAM" id="MobiDB-lite"/>
    </source>
</evidence>
<evidence type="ECO:0000313" key="2">
    <source>
        <dbReference type="EMBL" id="KAK4182985.1"/>
    </source>
</evidence>
<name>A0AAN6WJD4_9PEZI</name>
<accession>A0AAN6WJD4</accession>
<dbReference type="AlphaFoldDB" id="A0AAN6WJD4"/>
<evidence type="ECO:0000313" key="3">
    <source>
        <dbReference type="Proteomes" id="UP001302126"/>
    </source>
</evidence>
<dbReference type="PANTHER" id="PTHR42354">
    <property type="entry name" value="C2H2-TYPE DOMAIN-CONTAINING PROTEIN"/>
    <property type="match status" value="1"/>
</dbReference>
<reference evidence="2" key="1">
    <citation type="journal article" date="2023" name="Mol. Phylogenet. Evol.">
        <title>Genome-scale phylogeny and comparative genomics of the fungal order Sordariales.</title>
        <authorList>
            <person name="Hensen N."/>
            <person name="Bonometti L."/>
            <person name="Westerberg I."/>
            <person name="Brannstrom I.O."/>
            <person name="Guillou S."/>
            <person name="Cros-Aarteil S."/>
            <person name="Calhoun S."/>
            <person name="Haridas S."/>
            <person name="Kuo A."/>
            <person name="Mondo S."/>
            <person name="Pangilinan J."/>
            <person name="Riley R."/>
            <person name="LaButti K."/>
            <person name="Andreopoulos B."/>
            <person name="Lipzen A."/>
            <person name="Chen C."/>
            <person name="Yan M."/>
            <person name="Daum C."/>
            <person name="Ng V."/>
            <person name="Clum A."/>
            <person name="Steindorff A."/>
            <person name="Ohm R.A."/>
            <person name="Martin F."/>
            <person name="Silar P."/>
            <person name="Natvig D.O."/>
            <person name="Lalanne C."/>
            <person name="Gautier V."/>
            <person name="Ament-Velasquez S.L."/>
            <person name="Kruys A."/>
            <person name="Hutchinson M.I."/>
            <person name="Powell A.J."/>
            <person name="Barry K."/>
            <person name="Miller A.N."/>
            <person name="Grigoriev I.V."/>
            <person name="Debuchy R."/>
            <person name="Gladieux P."/>
            <person name="Hiltunen Thoren M."/>
            <person name="Johannesson H."/>
        </authorList>
    </citation>
    <scope>NUCLEOTIDE SEQUENCE</scope>
    <source>
        <strain evidence="2">PSN309</strain>
    </source>
</reference>
<evidence type="ECO:0008006" key="4">
    <source>
        <dbReference type="Google" id="ProtNLM"/>
    </source>
</evidence>
<dbReference type="PANTHER" id="PTHR42354:SF1">
    <property type="entry name" value="C2H2-TYPE DOMAIN-CONTAINING PROTEIN"/>
    <property type="match status" value="1"/>
</dbReference>